<protein>
    <recommendedName>
        <fullName evidence="3">DUF948 domain-containing protein</fullName>
    </recommendedName>
</protein>
<accession>A0A094Q5T8</accession>
<name>A0A094Q5T8_9ZZZZ</name>
<gene>
    <name evidence="2" type="ORF">GM50_7680</name>
</gene>
<evidence type="ECO:0000313" key="2">
    <source>
        <dbReference type="EMBL" id="KGA18772.1"/>
    </source>
</evidence>
<reference evidence="2" key="1">
    <citation type="submission" date="2014-05" db="EMBL/GenBank/DDBJ databases">
        <title>Key roles for freshwater Actinobacteria revealed by deep metagenomic sequencing.</title>
        <authorList>
            <person name="Ghai R."/>
            <person name="Mizuno C.M."/>
            <person name="Picazo A."/>
            <person name="Camacho A."/>
            <person name="Rodriguez-Valera F."/>
        </authorList>
    </citation>
    <scope>NUCLEOTIDE SEQUENCE</scope>
</reference>
<evidence type="ECO:0008006" key="3">
    <source>
        <dbReference type="Google" id="ProtNLM"/>
    </source>
</evidence>
<dbReference type="InterPro" id="IPR009293">
    <property type="entry name" value="UPF0478"/>
</dbReference>
<dbReference type="Pfam" id="PF06103">
    <property type="entry name" value="DUF948"/>
    <property type="match status" value="1"/>
</dbReference>
<comment type="caution">
    <text evidence="2">The sequence shown here is derived from an EMBL/GenBank/DDBJ whole genome shotgun (WGS) entry which is preliminary data.</text>
</comment>
<dbReference type="AlphaFoldDB" id="A0A094Q5T8"/>
<sequence length="122" mass="12732">MSPGGIAAIICAVALLFIAVAVAYAVVRLGRFIDEASVSLAALTTETTPLIKESTRTLELVNSPLESFAKISKNVEQVTTKVSEVATDFIDNSGPAVKVASALISAAQAGKGREKKKKKKAE</sequence>
<dbReference type="EMBL" id="JNSK01000020">
    <property type="protein sequence ID" value="KGA18772.1"/>
    <property type="molecule type" value="Genomic_DNA"/>
</dbReference>
<keyword evidence="1" id="KW-0472">Membrane</keyword>
<keyword evidence="1" id="KW-0812">Transmembrane</keyword>
<organism evidence="2">
    <name type="scientific">freshwater metagenome</name>
    <dbReference type="NCBI Taxonomy" id="449393"/>
    <lineage>
        <taxon>unclassified sequences</taxon>
        <taxon>metagenomes</taxon>
        <taxon>ecological metagenomes</taxon>
    </lineage>
</organism>
<feature type="transmembrane region" description="Helical" evidence="1">
    <location>
        <begin position="6"/>
        <end position="27"/>
    </location>
</feature>
<evidence type="ECO:0000256" key="1">
    <source>
        <dbReference type="SAM" id="Phobius"/>
    </source>
</evidence>
<keyword evidence="1" id="KW-1133">Transmembrane helix</keyword>
<proteinExistence type="predicted"/>